<evidence type="ECO:0000313" key="1">
    <source>
        <dbReference type="EMBL" id="KAK5636005.1"/>
    </source>
</evidence>
<accession>A0AAN7Z3Y3</accession>
<evidence type="ECO:0000313" key="2">
    <source>
        <dbReference type="Proteomes" id="UP001305414"/>
    </source>
</evidence>
<reference evidence="1 2" key="1">
    <citation type="submission" date="2023-10" db="EMBL/GenBank/DDBJ databases">
        <title>Draft genome sequence of Xylaria bambusicola isolate GMP-LS, the root and basal stem rot pathogen of sugarcane in Indonesia.</title>
        <authorList>
            <person name="Selvaraj P."/>
            <person name="Muralishankar V."/>
            <person name="Muruganantham S."/>
            <person name="Sp S."/>
            <person name="Haryani S."/>
            <person name="Lau K.J.X."/>
            <person name="Naqvi N.I."/>
        </authorList>
    </citation>
    <scope>NUCLEOTIDE SEQUENCE [LARGE SCALE GENOMIC DNA]</scope>
    <source>
        <strain evidence="1">GMP-LS</strain>
    </source>
</reference>
<dbReference type="EMBL" id="JAWHQM010000060">
    <property type="protein sequence ID" value="KAK5636005.1"/>
    <property type="molecule type" value="Genomic_DNA"/>
</dbReference>
<dbReference type="Proteomes" id="UP001305414">
    <property type="component" value="Unassembled WGS sequence"/>
</dbReference>
<gene>
    <name evidence="1" type="ORF">RRF57_011717</name>
</gene>
<keyword evidence="2" id="KW-1185">Reference proteome</keyword>
<sequence>MALKAAQVLDSKKFQTTYGTLVNVFQSSNAHVGSIKANLSFEQFYSTRDSFGTPDISKHERAPNTNSAHTKCEQLNNICTISNTTVRINFGFLEDARILLINLNGYLEGCTGPINLPTPVVREVYRTRSVLNSQPGVLNRLDALQHYRDIELPLCLNQHLCYDTVAYGTRAWTYSDQGIRFVPSTGS</sequence>
<proteinExistence type="predicted"/>
<protein>
    <submittedName>
        <fullName evidence="1">Uncharacterized protein</fullName>
    </submittedName>
</protein>
<comment type="caution">
    <text evidence="1">The sequence shown here is derived from an EMBL/GenBank/DDBJ whole genome shotgun (WGS) entry which is preliminary data.</text>
</comment>
<dbReference type="AlphaFoldDB" id="A0AAN7Z3Y3"/>
<organism evidence="1 2">
    <name type="scientific">Xylaria bambusicola</name>
    <dbReference type="NCBI Taxonomy" id="326684"/>
    <lineage>
        <taxon>Eukaryota</taxon>
        <taxon>Fungi</taxon>
        <taxon>Dikarya</taxon>
        <taxon>Ascomycota</taxon>
        <taxon>Pezizomycotina</taxon>
        <taxon>Sordariomycetes</taxon>
        <taxon>Xylariomycetidae</taxon>
        <taxon>Xylariales</taxon>
        <taxon>Xylariaceae</taxon>
        <taxon>Xylaria</taxon>
    </lineage>
</organism>
<name>A0AAN7Z3Y3_9PEZI</name>